<feature type="transmembrane region" description="Helical" evidence="1">
    <location>
        <begin position="202"/>
        <end position="222"/>
    </location>
</feature>
<dbReference type="Proteomes" id="UP000708208">
    <property type="component" value="Unassembled WGS sequence"/>
</dbReference>
<dbReference type="EMBL" id="CAJVCH010236734">
    <property type="protein sequence ID" value="CAG7732746.1"/>
    <property type="molecule type" value="Genomic_DNA"/>
</dbReference>
<evidence type="ECO:0000313" key="3">
    <source>
        <dbReference type="Proteomes" id="UP000708208"/>
    </source>
</evidence>
<gene>
    <name evidence="2" type="ORF">AFUS01_LOCUS21239</name>
</gene>
<keyword evidence="1" id="KW-1133">Transmembrane helix</keyword>
<keyword evidence="3" id="KW-1185">Reference proteome</keyword>
<sequence>MATQISLSFPIIVGMHLMEAYQNLCYQMVQAKTALIAFAPKSTTNNKTGINNDSLTEGFIFKGNNFLQDDFYIDLSLRFRRLKKSWRLFSQLGGFCCISYVGLSLTDYILFIQNRSDMEANIWNADDAISICDFMGLLLLTSAGNFLENNFTKNREILKNAKQEIIGNSMECFHNAVVHHFRIADWMISWKWEFSAANVFRMNYSILPTILITIMTYFFVLFQLRQDDDGRKISPENCAFLFSLRSNLSFQAPL</sequence>
<reference evidence="2" key="1">
    <citation type="submission" date="2021-06" db="EMBL/GenBank/DDBJ databases">
        <authorList>
            <person name="Hodson N. C."/>
            <person name="Mongue J. A."/>
            <person name="Jaron S. K."/>
        </authorList>
    </citation>
    <scope>NUCLEOTIDE SEQUENCE</scope>
</reference>
<organism evidence="2 3">
    <name type="scientific">Allacma fusca</name>
    <dbReference type="NCBI Taxonomy" id="39272"/>
    <lineage>
        <taxon>Eukaryota</taxon>
        <taxon>Metazoa</taxon>
        <taxon>Ecdysozoa</taxon>
        <taxon>Arthropoda</taxon>
        <taxon>Hexapoda</taxon>
        <taxon>Collembola</taxon>
        <taxon>Symphypleona</taxon>
        <taxon>Sminthuridae</taxon>
        <taxon>Allacma</taxon>
    </lineage>
</organism>
<evidence type="ECO:0000256" key="1">
    <source>
        <dbReference type="SAM" id="Phobius"/>
    </source>
</evidence>
<comment type="caution">
    <text evidence="2">The sequence shown here is derived from an EMBL/GenBank/DDBJ whole genome shotgun (WGS) entry which is preliminary data.</text>
</comment>
<keyword evidence="1" id="KW-0472">Membrane</keyword>
<protein>
    <submittedName>
        <fullName evidence="2">Uncharacterized protein</fullName>
    </submittedName>
</protein>
<dbReference type="AlphaFoldDB" id="A0A8J2KW21"/>
<proteinExistence type="predicted"/>
<name>A0A8J2KW21_9HEXA</name>
<feature type="transmembrane region" description="Helical" evidence="1">
    <location>
        <begin position="88"/>
        <end position="111"/>
    </location>
</feature>
<keyword evidence="1" id="KW-0812">Transmembrane</keyword>
<evidence type="ECO:0000313" key="2">
    <source>
        <dbReference type="EMBL" id="CAG7732746.1"/>
    </source>
</evidence>
<accession>A0A8J2KW21</accession>